<protein>
    <submittedName>
        <fullName evidence="2">MARVEL domain-containing protein</fullName>
    </submittedName>
</protein>
<evidence type="ECO:0000313" key="1">
    <source>
        <dbReference type="Proteomes" id="UP000887580"/>
    </source>
</evidence>
<evidence type="ECO:0000313" key="2">
    <source>
        <dbReference type="WBParaSite" id="PS1159_v2.g24346.t1"/>
    </source>
</evidence>
<sequence length="159" mass="17503">MTLLDSAINQYKCCCGCMSVVTGTKVICALTLLECFFSAVAWAIAGGPFSGDITLSNIFLLLLVIFMICAGMASYGFAAALDPEASELGYEVRKWIKDLFKDYPLTKGDLGNIILFFGCVGFVCALLSSWFFSVIFKCFKYIRQIYSTGYDKMANPMNV</sequence>
<dbReference type="WBParaSite" id="PS1159_v2.g24346.t1">
    <property type="protein sequence ID" value="PS1159_v2.g24346.t1"/>
    <property type="gene ID" value="PS1159_v2.g24346"/>
</dbReference>
<reference evidence="2" key="1">
    <citation type="submission" date="2022-11" db="UniProtKB">
        <authorList>
            <consortium name="WormBaseParasite"/>
        </authorList>
    </citation>
    <scope>IDENTIFICATION</scope>
</reference>
<dbReference type="Proteomes" id="UP000887580">
    <property type="component" value="Unplaced"/>
</dbReference>
<accession>A0AC35G7H4</accession>
<name>A0AC35G7H4_9BILA</name>
<proteinExistence type="predicted"/>
<organism evidence="1 2">
    <name type="scientific">Panagrolaimus sp. PS1159</name>
    <dbReference type="NCBI Taxonomy" id="55785"/>
    <lineage>
        <taxon>Eukaryota</taxon>
        <taxon>Metazoa</taxon>
        <taxon>Ecdysozoa</taxon>
        <taxon>Nematoda</taxon>
        <taxon>Chromadorea</taxon>
        <taxon>Rhabditida</taxon>
        <taxon>Tylenchina</taxon>
        <taxon>Panagrolaimomorpha</taxon>
        <taxon>Panagrolaimoidea</taxon>
        <taxon>Panagrolaimidae</taxon>
        <taxon>Panagrolaimus</taxon>
    </lineage>
</organism>